<gene>
    <name evidence="1" type="ORF">E2562_031436</name>
</gene>
<dbReference type="EMBL" id="SPHZ02000011">
    <property type="protein sequence ID" value="KAF0893903.1"/>
    <property type="molecule type" value="Genomic_DNA"/>
</dbReference>
<accession>A0A6G1C2W8</accession>
<proteinExistence type="predicted"/>
<feature type="non-terminal residue" evidence="1">
    <location>
        <position position="64"/>
    </location>
</feature>
<comment type="caution">
    <text evidence="1">The sequence shown here is derived from an EMBL/GenBank/DDBJ whole genome shotgun (WGS) entry which is preliminary data.</text>
</comment>
<name>A0A6G1C2W8_9ORYZ</name>
<dbReference type="Proteomes" id="UP000479710">
    <property type="component" value="Unassembled WGS sequence"/>
</dbReference>
<evidence type="ECO:0000313" key="1">
    <source>
        <dbReference type="EMBL" id="KAF0893903.1"/>
    </source>
</evidence>
<protein>
    <submittedName>
        <fullName evidence="1">Uncharacterized protein</fullName>
    </submittedName>
</protein>
<sequence>MVVVHGSFEEIELGEGRHRLMWATASPHRSPSVRELSGCLDGAPLVHACGKQMRSKGIAAMGLT</sequence>
<dbReference type="AlphaFoldDB" id="A0A6G1C2W8"/>
<organism evidence="1 2">
    <name type="scientific">Oryza meyeriana var. granulata</name>
    <dbReference type="NCBI Taxonomy" id="110450"/>
    <lineage>
        <taxon>Eukaryota</taxon>
        <taxon>Viridiplantae</taxon>
        <taxon>Streptophyta</taxon>
        <taxon>Embryophyta</taxon>
        <taxon>Tracheophyta</taxon>
        <taxon>Spermatophyta</taxon>
        <taxon>Magnoliopsida</taxon>
        <taxon>Liliopsida</taxon>
        <taxon>Poales</taxon>
        <taxon>Poaceae</taxon>
        <taxon>BOP clade</taxon>
        <taxon>Oryzoideae</taxon>
        <taxon>Oryzeae</taxon>
        <taxon>Oryzinae</taxon>
        <taxon>Oryza</taxon>
        <taxon>Oryza meyeriana</taxon>
    </lineage>
</organism>
<evidence type="ECO:0000313" key="2">
    <source>
        <dbReference type="Proteomes" id="UP000479710"/>
    </source>
</evidence>
<keyword evidence="2" id="KW-1185">Reference proteome</keyword>
<reference evidence="1 2" key="1">
    <citation type="submission" date="2019-11" db="EMBL/GenBank/DDBJ databases">
        <title>Whole genome sequence of Oryza granulata.</title>
        <authorList>
            <person name="Li W."/>
        </authorList>
    </citation>
    <scope>NUCLEOTIDE SEQUENCE [LARGE SCALE GENOMIC DNA]</scope>
    <source>
        <strain evidence="2">cv. Menghai</strain>
        <tissue evidence="1">Leaf</tissue>
    </source>
</reference>